<keyword evidence="3" id="KW-1185">Reference proteome</keyword>
<comment type="caution">
    <text evidence="2">The sequence shown here is derived from an EMBL/GenBank/DDBJ whole genome shotgun (WGS) entry which is preliminary data.</text>
</comment>
<gene>
    <name evidence="2" type="ORF">ANCCAN_20910</name>
</gene>
<organism evidence="2 3">
    <name type="scientific">Ancylostoma caninum</name>
    <name type="common">Dog hookworm</name>
    <dbReference type="NCBI Taxonomy" id="29170"/>
    <lineage>
        <taxon>Eukaryota</taxon>
        <taxon>Metazoa</taxon>
        <taxon>Ecdysozoa</taxon>
        <taxon>Nematoda</taxon>
        <taxon>Chromadorea</taxon>
        <taxon>Rhabditida</taxon>
        <taxon>Rhabditina</taxon>
        <taxon>Rhabditomorpha</taxon>
        <taxon>Strongyloidea</taxon>
        <taxon>Ancylostomatidae</taxon>
        <taxon>Ancylostomatinae</taxon>
        <taxon>Ancylostoma</taxon>
    </lineage>
</organism>
<keyword evidence="1" id="KW-0812">Transmembrane</keyword>
<keyword evidence="1" id="KW-0472">Membrane</keyword>
<dbReference type="PANTHER" id="PTHR34851:SF5">
    <property type="entry name" value="MARVEL DOMAIN-CONTAINING PROTEIN"/>
    <property type="match status" value="1"/>
</dbReference>
<dbReference type="OrthoDB" id="5862767at2759"/>
<feature type="transmembrane region" description="Helical" evidence="1">
    <location>
        <begin position="67"/>
        <end position="85"/>
    </location>
</feature>
<dbReference type="PANTHER" id="PTHR34851">
    <property type="entry name" value="PROTEIN CBG05235-RELATED"/>
    <property type="match status" value="1"/>
</dbReference>
<reference evidence="2 3" key="1">
    <citation type="submission" date="2014-10" db="EMBL/GenBank/DDBJ databases">
        <title>Draft genome of the hookworm Ancylostoma caninum.</title>
        <authorList>
            <person name="Mitreva M."/>
        </authorList>
    </citation>
    <scope>NUCLEOTIDE SEQUENCE [LARGE SCALE GENOMIC DNA]</scope>
    <source>
        <strain evidence="2 3">Baltimore</strain>
    </source>
</reference>
<protein>
    <recommendedName>
        <fullName evidence="4">MARVEL domain-containing protein</fullName>
    </recommendedName>
</protein>
<feature type="transmembrane region" description="Helical" evidence="1">
    <location>
        <begin position="97"/>
        <end position="118"/>
    </location>
</feature>
<dbReference type="Pfam" id="PF25093">
    <property type="entry name" value="DUF7807"/>
    <property type="match status" value="1"/>
</dbReference>
<dbReference type="AlphaFoldDB" id="A0A368FR09"/>
<dbReference type="Proteomes" id="UP000252519">
    <property type="component" value="Unassembled WGS sequence"/>
</dbReference>
<evidence type="ECO:0000313" key="3">
    <source>
        <dbReference type="Proteomes" id="UP000252519"/>
    </source>
</evidence>
<evidence type="ECO:0008006" key="4">
    <source>
        <dbReference type="Google" id="ProtNLM"/>
    </source>
</evidence>
<dbReference type="STRING" id="29170.A0A368FR09"/>
<sequence>MKNSDHTDRGVAAFPHYHPRYKCCCDTVHVKQGTLMIGIVSAIFALFGLFQALFSSSENLKWTILEVLYLAIEGICTALLFVAIFKDKKMLLIPFFLNQLVSALLCAMLTLLFIWALIDSDNFVGEIIKVNNLSVSITVLCAR</sequence>
<dbReference type="EMBL" id="JOJR01000948">
    <property type="protein sequence ID" value="RCN33270.1"/>
    <property type="molecule type" value="Genomic_DNA"/>
</dbReference>
<evidence type="ECO:0000313" key="2">
    <source>
        <dbReference type="EMBL" id="RCN33270.1"/>
    </source>
</evidence>
<dbReference type="InterPro" id="IPR056709">
    <property type="entry name" value="DUF7807"/>
</dbReference>
<evidence type="ECO:0000256" key="1">
    <source>
        <dbReference type="SAM" id="Phobius"/>
    </source>
</evidence>
<proteinExistence type="predicted"/>
<name>A0A368FR09_ANCCA</name>
<feature type="transmembrane region" description="Helical" evidence="1">
    <location>
        <begin position="35"/>
        <end position="55"/>
    </location>
</feature>
<keyword evidence="1" id="KW-1133">Transmembrane helix</keyword>
<accession>A0A368FR09</accession>